<dbReference type="SUPFAM" id="SSF48264">
    <property type="entry name" value="Cytochrome P450"/>
    <property type="match status" value="1"/>
</dbReference>
<dbReference type="PANTHER" id="PTHR47582">
    <property type="entry name" value="P450, PUTATIVE (EUROFUNG)-RELATED"/>
    <property type="match status" value="1"/>
</dbReference>
<dbReference type="GO" id="GO:0005506">
    <property type="term" value="F:iron ion binding"/>
    <property type="evidence" value="ECO:0007669"/>
    <property type="project" value="InterPro"/>
</dbReference>
<dbReference type="GeneID" id="59293249"/>
<dbReference type="OrthoDB" id="3366823at2759"/>
<dbReference type="AlphaFoldDB" id="A0A8H6CSC2"/>
<dbReference type="Proteomes" id="UP000578531">
    <property type="component" value="Unassembled WGS sequence"/>
</dbReference>
<dbReference type="GO" id="GO:0020037">
    <property type="term" value="F:heme binding"/>
    <property type="evidence" value="ECO:0007669"/>
    <property type="project" value="InterPro"/>
</dbReference>
<dbReference type="PANTHER" id="PTHR47582:SF1">
    <property type="entry name" value="P450, PUTATIVE (EUROFUNG)-RELATED"/>
    <property type="match status" value="1"/>
</dbReference>
<accession>A0A8H6CSC2</accession>
<dbReference type="InterPro" id="IPR053007">
    <property type="entry name" value="CYP450_monoxygenase_sec-met"/>
</dbReference>
<dbReference type="Gene3D" id="1.10.630.10">
    <property type="entry name" value="Cytochrome P450"/>
    <property type="match status" value="1"/>
</dbReference>
<dbReference type="GO" id="GO:0004497">
    <property type="term" value="F:monooxygenase activity"/>
    <property type="evidence" value="ECO:0007669"/>
    <property type="project" value="InterPro"/>
</dbReference>
<organism evidence="1 2">
    <name type="scientific">Letharia columbiana</name>
    <dbReference type="NCBI Taxonomy" id="112416"/>
    <lineage>
        <taxon>Eukaryota</taxon>
        <taxon>Fungi</taxon>
        <taxon>Dikarya</taxon>
        <taxon>Ascomycota</taxon>
        <taxon>Pezizomycotina</taxon>
        <taxon>Lecanoromycetes</taxon>
        <taxon>OSLEUM clade</taxon>
        <taxon>Lecanoromycetidae</taxon>
        <taxon>Lecanorales</taxon>
        <taxon>Lecanorineae</taxon>
        <taxon>Parmeliaceae</taxon>
        <taxon>Letharia</taxon>
    </lineage>
</organism>
<evidence type="ECO:0000313" key="1">
    <source>
        <dbReference type="EMBL" id="KAF6228760.1"/>
    </source>
</evidence>
<gene>
    <name evidence="1" type="ORF">HO173_011607</name>
</gene>
<name>A0A8H6CSC2_9LECA</name>
<comment type="caution">
    <text evidence="1">The sequence shown here is derived from an EMBL/GenBank/DDBJ whole genome shotgun (WGS) entry which is preliminary data.</text>
</comment>
<dbReference type="RefSeq" id="XP_037159575.1">
    <property type="nucleotide sequence ID" value="XM_037313487.1"/>
</dbReference>
<dbReference type="InterPro" id="IPR036396">
    <property type="entry name" value="Cyt_P450_sf"/>
</dbReference>
<proteinExistence type="predicted"/>
<keyword evidence="2" id="KW-1185">Reference proteome</keyword>
<protein>
    <submittedName>
        <fullName evidence="1">Uncharacterized protein</fullName>
    </submittedName>
</protein>
<evidence type="ECO:0000313" key="2">
    <source>
        <dbReference type="Proteomes" id="UP000578531"/>
    </source>
</evidence>
<dbReference type="EMBL" id="JACCJC010000074">
    <property type="protein sequence ID" value="KAF6228760.1"/>
    <property type="molecule type" value="Genomic_DNA"/>
</dbReference>
<dbReference type="GO" id="GO:0016705">
    <property type="term" value="F:oxidoreductase activity, acting on paired donors, with incorporation or reduction of molecular oxygen"/>
    <property type="evidence" value="ECO:0007669"/>
    <property type="project" value="InterPro"/>
</dbReference>
<sequence length="367" mass="41011">MSTSIYNGLSQLNTSIHNGLSQLNTSVSNGQLQKFLRTSNLEKFGSSPAKMATYLLIFAVAVASPAENMHKVPHGIFTVAVLDWHIVVNSPEMTQVIQSRSKYMGLGWIAVLVMANMGGQPKKATELLFKGVDHADVGNGLGFVHDYHKIELRAMSLGTSLDAMQEDFVAASDPFIESLMASVKSGHGKVDLWEWLRMSITDSVSRGARGPKSPYCNNPILWEQFWTFNRSYNFLKYNFPRIFARRGAEAREKVVDAFVEYDENGGFETASRLARDRAKVFEKTGLDRRELARMAVSQSVGQFDNSATVTFAVLSFILHDPEPLARIRSELDEHITKHDDQGRRSVDTLRIGKDCHPSKYCDGLPWA</sequence>
<reference evidence="1 2" key="1">
    <citation type="journal article" date="2020" name="Genomics">
        <title>Complete, high-quality genomes from long-read metagenomic sequencing of two wolf lichen thalli reveals enigmatic genome architecture.</title>
        <authorList>
            <person name="McKenzie S.K."/>
            <person name="Walston R.F."/>
            <person name="Allen J.L."/>
        </authorList>
    </citation>
    <scope>NUCLEOTIDE SEQUENCE [LARGE SCALE GENOMIC DNA]</scope>
    <source>
        <strain evidence="1">WasteWater2</strain>
    </source>
</reference>